<dbReference type="AlphaFoldDB" id="A0AAV7EN12"/>
<dbReference type="PROSITE" id="PS50222">
    <property type="entry name" value="EF_HAND_2"/>
    <property type="match status" value="2"/>
</dbReference>
<proteinExistence type="predicted"/>
<protein>
    <recommendedName>
        <fullName evidence="1">EF-hand domain-containing protein</fullName>
    </recommendedName>
</protein>
<evidence type="ECO:0000313" key="3">
    <source>
        <dbReference type="Proteomes" id="UP000825729"/>
    </source>
</evidence>
<dbReference type="Gene3D" id="1.10.238.10">
    <property type="entry name" value="EF-hand"/>
    <property type="match status" value="3"/>
</dbReference>
<evidence type="ECO:0000313" key="2">
    <source>
        <dbReference type="EMBL" id="KAG9449841.1"/>
    </source>
</evidence>
<feature type="domain" description="EF-hand" evidence="1">
    <location>
        <begin position="1"/>
        <end position="25"/>
    </location>
</feature>
<accession>A0AAV7EN12</accession>
<gene>
    <name evidence="2" type="ORF">H6P81_009806</name>
</gene>
<dbReference type="EMBL" id="JAINDJ010000004">
    <property type="protein sequence ID" value="KAG9449841.1"/>
    <property type="molecule type" value="Genomic_DNA"/>
</dbReference>
<name>A0AAV7EN12_ARIFI</name>
<dbReference type="Pfam" id="PF13202">
    <property type="entry name" value="EF-hand_5"/>
    <property type="match status" value="1"/>
</dbReference>
<reference evidence="2 3" key="1">
    <citation type="submission" date="2021-07" db="EMBL/GenBank/DDBJ databases">
        <title>The Aristolochia fimbriata genome: insights into angiosperm evolution, floral development and chemical biosynthesis.</title>
        <authorList>
            <person name="Jiao Y."/>
        </authorList>
    </citation>
    <scope>NUCLEOTIDE SEQUENCE [LARGE SCALE GENOMIC DNA]</scope>
    <source>
        <strain evidence="2">IBCAS-2021</strain>
        <tissue evidence="2">Leaf</tissue>
    </source>
</reference>
<feature type="domain" description="EF-hand" evidence="1">
    <location>
        <begin position="99"/>
        <end position="118"/>
    </location>
</feature>
<sequence>MIDTDNSGTITFDEPKDGLKSVGSELMKSEIRALMDAVWVHHEFRIQSSYGCAETLYSLKWISVWLIVLDLSVNADIDNSGTIDYVEFLAATVHLNKMKREENLVSAFSFFDKDGSGY</sequence>
<dbReference type="Proteomes" id="UP000825729">
    <property type="component" value="Unassembled WGS sequence"/>
</dbReference>
<keyword evidence="3" id="KW-1185">Reference proteome</keyword>
<dbReference type="InterPro" id="IPR002048">
    <property type="entry name" value="EF_hand_dom"/>
</dbReference>
<organism evidence="2 3">
    <name type="scientific">Aristolochia fimbriata</name>
    <name type="common">White veined hardy Dutchman's pipe vine</name>
    <dbReference type="NCBI Taxonomy" id="158543"/>
    <lineage>
        <taxon>Eukaryota</taxon>
        <taxon>Viridiplantae</taxon>
        <taxon>Streptophyta</taxon>
        <taxon>Embryophyta</taxon>
        <taxon>Tracheophyta</taxon>
        <taxon>Spermatophyta</taxon>
        <taxon>Magnoliopsida</taxon>
        <taxon>Magnoliidae</taxon>
        <taxon>Piperales</taxon>
        <taxon>Aristolochiaceae</taxon>
        <taxon>Aristolochia</taxon>
    </lineage>
</organism>
<dbReference type="InterPro" id="IPR011992">
    <property type="entry name" value="EF-hand-dom_pair"/>
</dbReference>
<comment type="caution">
    <text evidence="2">The sequence shown here is derived from an EMBL/GenBank/DDBJ whole genome shotgun (WGS) entry which is preliminary data.</text>
</comment>
<dbReference type="GO" id="GO:0005509">
    <property type="term" value="F:calcium ion binding"/>
    <property type="evidence" value="ECO:0007669"/>
    <property type="project" value="InterPro"/>
</dbReference>
<dbReference type="SUPFAM" id="SSF47473">
    <property type="entry name" value="EF-hand"/>
    <property type="match status" value="1"/>
</dbReference>
<evidence type="ECO:0000259" key="1">
    <source>
        <dbReference type="PROSITE" id="PS50222"/>
    </source>
</evidence>